<evidence type="ECO:0000313" key="4">
    <source>
        <dbReference type="Proteomes" id="UP000663870"/>
    </source>
</evidence>
<gene>
    <name evidence="2" type="ORF">JXQ802_LOCUS43460</name>
    <name evidence="1" type="ORF">PYM288_LOCUS28277</name>
</gene>
<protein>
    <submittedName>
        <fullName evidence="1">Uncharacterized protein</fullName>
    </submittedName>
</protein>
<evidence type="ECO:0000313" key="2">
    <source>
        <dbReference type="EMBL" id="CAF1548528.1"/>
    </source>
</evidence>
<dbReference type="Proteomes" id="UP000663854">
    <property type="component" value="Unassembled WGS sequence"/>
</dbReference>
<dbReference type="AlphaFoldDB" id="A0A815BFG4"/>
<dbReference type="Proteomes" id="UP000663870">
    <property type="component" value="Unassembled WGS sequence"/>
</dbReference>
<organism evidence="1 3">
    <name type="scientific">Rotaria sordida</name>
    <dbReference type="NCBI Taxonomy" id="392033"/>
    <lineage>
        <taxon>Eukaryota</taxon>
        <taxon>Metazoa</taxon>
        <taxon>Spiralia</taxon>
        <taxon>Gnathifera</taxon>
        <taxon>Rotifera</taxon>
        <taxon>Eurotatoria</taxon>
        <taxon>Bdelloidea</taxon>
        <taxon>Philodinida</taxon>
        <taxon>Philodinidae</taxon>
        <taxon>Rotaria</taxon>
    </lineage>
</organism>
<proteinExistence type="predicted"/>
<dbReference type="EMBL" id="CAJNOH010002046">
    <property type="protein sequence ID" value="CAF1268994.1"/>
    <property type="molecule type" value="Genomic_DNA"/>
</dbReference>
<evidence type="ECO:0000313" key="3">
    <source>
        <dbReference type="Proteomes" id="UP000663854"/>
    </source>
</evidence>
<name>A0A815BFG4_9BILA</name>
<reference evidence="1" key="1">
    <citation type="submission" date="2021-02" db="EMBL/GenBank/DDBJ databases">
        <authorList>
            <person name="Nowell W R."/>
        </authorList>
    </citation>
    <scope>NUCLEOTIDE SEQUENCE</scope>
</reference>
<keyword evidence="4" id="KW-1185">Reference proteome</keyword>
<accession>A0A815BFG4</accession>
<dbReference type="EMBL" id="CAJNOL010003140">
    <property type="protein sequence ID" value="CAF1548528.1"/>
    <property type="molecule type" value="Genomic_DNA"/>
</dbReference>
<comment type="caution">
    <text evidence="1">The sequence shown here is derived from an EMBL/GenBank/DDBJ whole genome shotgun (WGS) entry which is preliminary data.</text>
</comment>
<evidence type="ECO:0000313" key="1">
    <source>
        <dbReference type="EMBL" id="CAF1268994.1"/>
    </source>
</evidence>
<sequence>MQFEKKCIRQNLSLFDIVDNSAYGDPIYFIAAVLDPSFKFLWIRDLKLPIPMENRLKQHIIELIINEMKKDLPASTIEPVKINFSSISSSIFSSSTTTTPQRKRRKLFNYDDNIINDSNASSTLDPAVELDAFSKWSSSFKFFELLVPFTTKNFEELNCTNFLSSSKFSSN</sequence>